<evidence type="ECO:0000313" key="2">
    <source>
        <dbReference type="EMBL" id="QCD55729.1"/>
    </source>
</evidence>
<proteinExistence type="predicted"/>
<keyword evidence="3" id="KW-1185">Reference proteome</keyword>
<dbReference type="AlphaFoldDB" id="A0A6G5RD24"/>
<accession>A0A6G5RD24</accession>
<feature type="compositionally biased region" description="Low complexity" evidence="1">
    <location>
        <begin position="65"/>
        <end position="76"/>
    </location>
</feature>
<organism evidence="2 3">
    <name type="scientific">Streptomyces hawaiiensis</name>
    <dbReference type="NCBI Taxonomy" id="67305"/>
    <lineage>
        <taxon>Bacteria</taxon>
        <taxon>Bacillati</taxon>
        <taxon>Actinomycetota</taxon>
        <taxon>Actinomycetes</taxon>
        <taxon>Kitasatosporales</taxon>
        <taxon>Streptomycetaceae</taxon>
        <taxon>Streptomyces</taxon>
    </lineage>
</organism>
<evidence type="ECO:0000256" key="1">
    <source>
        <dbReference type="SAM" id="MobiDB-lite"/>
    </source>
</evidence>
<sequence length="76" mass="7891">MLAAPPGYPAAGSRIRRNTMSDHTPSQAEGDRDDEQDTTPRPTPSQAEGDRDDTSAQEEGDGDAADGTGSATEEAT</sequence>
<gene>
    <name evidence="2" type="ORF">CEB94_13240</name>
</gene>
<protein>
    <submittedName>
        <fullName evidence="2">Uncharacterized protein</fullName>
    </submittedName>
</protein>
<evidence type="ECO:0000313" key="3">
    <source>
        <dbReference type="Proteomes" id="UP000495940"/>
    </source>
</evidence>
<dbReference type="Proteomes" id="UP000495940">
    <property type="component" value="Chromosome"/>
</dbReference>
<feature type="region of interest" description="Disordered" evidence="1">
    <location>
        <begin position="1"/>
        <end position="76"/>
    </location>
</feature>
<dbReference type="EMBL" id="CP021978">
    <property type="protein sequence ID" value="QCD55729.1"/>
    <property type="molecule type" value="Genomic_DNA"/>
</dbReference>
<dbReference type="KEGG" id="shaw:CEB94_13240"/>
<reference evidence="2 3" key="1">
    <citation type="submission" date="2017-06" db="EMBL/GenBank/DDBJ databases">
        <title>Complete Genome Sequence of Streptomyces hawaiiensis NRRL 15010 and insights into acyldepsipeptides biosynthesis.</title>
        <authorList>
            <person name="Mariita R.M."/>
            <person name="Sello J.K."/>
        </authorList>
    </citation>
    <scope>NUCLEOTIDE SEQUENCE [LARGE SCALE GENOMIC DNA]</scope>
    <source>
        <strain evidence="2 3">ATCC 12236</strain>
    </source>
</reference>
<name>A0A6G5RD24_9ACTN</name>
<feature type="compositionally biased region" description="Acidic residues" evidence="1">
    <location>
        <begin position="55"/>
        <end position="64"/>
    </location>
</feature>